<proteinExistence type="predicted"/>
<dbReference type="Proteomes" id="UP001523528">
    <property type="component" value="Unassembled WGS sequence"/>
</dbReference>
<evidence type="ECO:0008006" key="3">
    <source>
        <dbReference type="Google" id="ProtNLM"/>
    </source>
</evidence>
<dbReference type="RefSeq" id="WP_242012681.1">
    <property type="nucleotide sequence ID" value="NZ_JAMYZZ010000052.1"/>
</dbReference>
<sequence length="36" mass="3812">MPELGCMTATEAAAMTGLAPMGGFNRSSQHLRLYVV</sequence>
<accession>A0ABT1F4A6</accession>
<dbReference type="EMBL" id="JAMYZZ010000052">
    <property type="protein sequence ID" value="MCP1259801.1"/>
    <property type="molecule type" value="Genomic_DNA"/>
</dbReference>
<protein>
    <recommendedName>
        <fullName evidence="3">Transposase</fullName>
    </recommendedName>
</protein>
<gene>
    <name evidence="1" type="ORF">NKW50_14525</name>
</gene>
<reference evidence="1 2" key="1">
    <citation type="submission" date="2022-06" db="EMBL/GenBank/DDBJ databases">
        <title>Acetobacer genomes from food samples.</title>
        <authorList>
            <person name="Sombolestani A."/>
        </authorList>
    </citation>
    <scope>NUCLEOTIDE SEQUENCE [LARGE SCALE GENOMIC DNA]</scope>
    <source>
        <strain evidence="1 2">R-83285</strain>
    </source>
</reference>
<name>A0ABT1F4A6_9PROT</name>
<organism evidence="1 2">
    <name type="scientific">Acetobacter lambici</name>
    <dbReference type="NCBI Taxonomy" id="1332824"/>
    <lineage>
        <taxon>Bacteria</taxon>
        <taxon>Pseudomonadati</taxon>
        <taxon>Pseudomonadota</taxon>
        <taxon>Alphaproteobacteria</taxon>
        <taxon>Acetobacterales</taxon>
        <taxon>Acetobacteraceae</taxon>
        <taxon>Acetobacter</taxon>
    </lineage>
</organism>
<evidence type="ECO:0000313" key="1">
    <source>
        <dbReference type="EMBL" id="MCP1259801.1"/>
    </source>
</evidence>
<keyword evidence="2" id="KW-1185">Reference proteome</keyword>
<comment type="caution">
    <text evidence="1">The sequence shown here is derived from an EMBL/GenBank/DDBJ whole genome shotgun (WGS) entry which is preliminary data.</text>
</comment>
<evidence type="ECO:0000313" key="2">
    <source>
        <dbReference type="Proteomes" id="UP001523528"/>
    </source>
</evidence>